<keyword evidence="2" id="KW-1133">Transmembrane helix</keyword>
<reference evidence="3 4" key="1">
    <citation type="submission" date="2019-11" db="EMBL/GenBank/DDBJ databases">
        <title>Whole genome sequence of Oryza granulata.</title>
        <authorList>
            <person name="Li W."/>
        </authorList>
    </citation>
    <scope>NUCLEOTIDE SEQUENCE [LARGE SCALE GENOMIC DNA]</scope>
    <source>
        <strain evidence="4">cv. Menghai</strain>
        <tissue evidence="3">Leaf</tissue>
    </source>
</reference>
<name>A0A6G1BR53_9ORYZ</name>
<evidence type="ECO:0000313" key="3">
    <source>
        <dbReference type="EMBL" id="KAF0889893.1"/>
    </source>
</evidence>
<keyword evidence="2" id="KW-0472">Membrane</keyword>
<proteinExistence type="predicted"/>
<keyword evidence="4" id="KW-1185">Reference proteome</keyword>
<dbReference type="AlphaFoldDB" id="A0A6G1BR53"/>
<sequence length="102" mass="11260">MNSGGERGGAGLGLEAQAASAPAARMVDNERSYKANGELLLLLVVVIVFVLLFASRFLCLCCNSRRRYPRREQLHSQRRGDIDSTPSTSGTMWLHPIYPLKP</sequence>
<feature type="region of interest" description="Disordered" evidence="1">
    <location>
        <begin position="71"/>
        <end position="102"/>
    </location>
</feature>
<gene>
    <name evidence="3" type="ORF">E2562_033862</name>
</gene>
<feature type="transmembrane region" description="Helical" evidence="2">
    <location>
        <begin position="39"/>
        <end position="61"/>
    </location>
</feature>
<comment type="caution">
    <text evidence="3">The sequence shown here is derived from an EMBL/GenBank/DDBJ whole genome shotgun (WGS) entry which is preliminary data.</text>
</comment>
<dbReference type="EMBL" id="SPHZ02000012">
    <property type="protein sequence ID" value="KAF0889893.1"/>
    <property type="molecule type" value="Genomic_DNA"/>
</dbReference>
<organism evidence="3 4">
    <name type="scientific">Oryza meyeriana var. granulata</name>
    <dbReference type="NCBI Taxonomy" id="110450"/>
    <lineage>
        <taxon>Eukaryota</taxon>
        <taxon>Viridiplantae</taxon>
        <taxon>Streptophyta</taxon>
        <taxon>Embryophyta</taxon>
        <taxon>Tracheophyta</taxon>
        <taxon>Spermatophyta</taxon>
        <taxon>Magnoliopsida</taxon>
        <taxon>Liliopsida</taxon>
        <taxon>Poales</taxon>
        <taxon>Poaceae</taxon>
        <taxon>BOP clade</taxon>
        <taxon>Oryzoideae</taxon>
        <taxon>Oryzeae</taxon>
        <taxon>Oryzinae</taxon>
        <taxon>Oryza</taxon>
        <taxon>Oryza meyeriana</taxon>
    </lineage>
</organism>
<keyword evidence="2" id="KW-0812">Transmembrane</keyword>
<evidence type="ECO:0000256" key="2">
    <source>
        <dbReference type="SAM" id="Phobius"/>
    </source>
</evidence>
<protein>
    <submittedName>
        <fullName evidence="3">Uncharacterized protein</fullName>
    </submittedName>
</protein>
<feature type="compositionally biased region" description="Basic and acidic residues" evidence="1">
    <location>
        <begin position="71"/>
        <end position="82"/>
    </location>
</feature>
<evidence type="ECO:0000256" key="1">
    <source>
        <dbReference type="SAM" id="MobiDB-lite"/>
    </source>
</evidence>
<dbReference type="Proteomes" id="UP000479710">
    <property type="component" value="Unassembled WGS sequence"/>
</dbReference>
<evidence type="ECO:0000313" key="4">
    <source>
        <dbReference type="Proteomes" id="UP000479710"/>
    </source>
</evidence>
<accession>A0A6G1BR53</accession>